<dbReference type="AlphaFoldDB" id="A0AA40KQW9"/>
<dbReference type="EMBL" id="JAHYIQ010000008">
    <property type="protein sequence ID" value="KAK1129451.1"/>
    <property type="molecule type" value="Genomic_DNA"/>
</dbReference>
<keyword evidence="3" id="KW-1185">Reference proteome</keyword>
<comment type="caution">
    <text evidence="2">The sequence shown here is derived from an EMBL/GenBank/DDBJ whole genome shotgun (WGS) entry which is preliminary data.</text>
</comment>
<evidence type="ECO:0000313" key="2">
    <source>
        <dbReference type="EMBL" id="KAK1129451.1"/>
    </source>
</evidence>
<protein>
    <submittedName>
        <fullName evidence="2">Uncharacterized protein</fullName>
    </submittedName>
</protein>
<feature type="region of interest" description="Disordered" evidence="1">
    <location>
        <begin position="99"/>
        <end position="124"/>
    </location>
</feature>
<name>A0AA40KQW9_9HYME</name>
<organism evidence="2 3">
    <name type="scientific">Melipona bicolor</name>
    <dbReference type="NCBI Taxonomy" id="60889"/>
    <lineage>
        <taxon>Eukaryota</taxon>
        <taxon>Metazoa</taxon>
        <taxon>Ecdysozoa</taxon>
        <taxon>Arthropoda</taxon>
        <taxon>Hexapoda</taxon>
        <taxon>Insecta</taxon>
        <taxon>Pterygota</taxon>
        <taxon>Neoptera</taxon>
        <taxon>Endopterygota</taxon>
        <taxon>Hymenoptera</taxon>
        <taxon>Apocrita</taxon>
        <taxon>Aculeata</taxon>
        <taxon>Apoidea</taxon>
        <taxon>Anthophila</taxon>
        <taxon>Apidae</taxon>
        <taxon>Melipona</taxon>
    </lineage>
</organism>
<accession>A0AA40KQW9</accession>
<gene>
    <name evidence="2" type="ORF">K0M31_019178</name>
</gene>
<reference evidence="2" key="1">
    <citation type="submission" date="2021-10" db="EMBL/GenBank/DDBJ databases">
        <title>Melipona bicolor Genome sequencing and assembly.</title>
        <authorList>
            <person name="Araujo N.S."/>
            <person name="Arias M.C."/>
        </authorList>
    </citation>
    <scope>NUCLEOTIDE SEQUENCE</scope>
    <source>
        <strain evidence="2">USP_2M_L1-L4_2017</strain>
        <tissue evidence="2">Whole body</tissue>
    </source>
</reference>
<proteinExistence type="predicted"/>
<evidence type="ECO:0000256" key="1">
    <source>
        <dbReference type="SAM" id="MobiDB-lite"/>
    </source>
</evidence>
<sequence length="124" mass="14247">MTHVLDFVSRDTVLHQAEEESSDAEIIEPYVPTATTKNLSKPSTQLKFQRIPTLRTRYMGVRSSRPFPSIGKRGPTWKNSERYARVFTYFFRSGNTPGETCRRQVRTCPPPKNQRKPSTLLDDG</sequence>
<evidence type="ECO:0000313" key="3">
    <source>
        <dbReference type="Proteomes" id="UP001177670"/>
    </source>
</evidence>
<dbReference type="Proteomes" id="UP001177670">
    <property type="component" value="Unassembled WGS sequence"/>
</dbReference>